<dbReference type="STRING" id="1122189.SAMN02745165_01645"/>
<keyword evidence="9" id="KW-0408">Iron</keyword>
<protein>
    <recommendedName>
        <fullName evidence="3">nitrite reductase (cytochrome; ammonia-forming)</fullName>
        <ecNumber evidence="3">1.7.2.2</ecNumber>
    </recommendedName>
</protein>
<evidence type="ECO:0000256" key="4">
    <source>
        <dbReference type="ARBA" id="ARBA00022617"/>
    </source>
</evidence>
<evidence type="ECO:0000313" key="11">
    <source>
        <dbReference type="EMBL" id="SHJ15863.1"/>
    </source>
</evidence>
<accession>A0A1M6H0W9</accession>
<comment type="subcellular location">
    <subcellularLocation>
        <location evidence="1">Cell envelope</location>
    </subcellularLocation>
</comment>
<dbReference type="PIRSF" id="PIRSF000243">
    <property type="entry name" value="Cyt_c552"/>
    <property type="match status" value="1"/>
</dbReference>
<reference evidence="11 12" key="1">
    <citation type="submission" date="2016-11" db="EMBL/GenBank/DDBJ databases">
        <authorList>
            <person name="Jaros S."/>
            <person name="Januszkiewicz K."/>
            <person name="Wedrychowicz H."/>
        </authorList>
    </citation>
    <scope>NUCLEOTIDE SEQUENCE [LARGE SCALE GENOMIC DNA]</scope>
    <source>
        <strain evidence="11 12">DSM 5091</strain>
    </source>
</reference>
<evidence type="ECO:0000256" key="8">
    <source>
        <dbReference type="ARBA" id="ARBA00023002"/>
    </source>
</evidence>
<dbReference type="EC" id="1.7.2.2" evidence="3"/>
<dbReference type="CDD" id="cd00548">
    <property type="entry name" value="NrfA-like"/>
    <property type="match status" value="1"/>
</dbReference>
<keyword evidence="12" id="KW-1185">Reference proteome</keyword>
<dbReference type="OrthoDB" id="9780421at2"/>
<comment type="catalytic activity">
    <reaction evidence="10">
        <text>6 Fe(III)-[cytochrome c] + NH4(+) + 2 H2O = 6 Fe(II)-[cytochrome c] + nitrite + 8 H(+)</text>
        <dbReference type="Rhea" id="RHEA:13089"/>
        <dbReference type="Rhea" id="RHEA-COMP:10350"/>
        <dbReference type="Rhea" id="RHEA-COMP:14399"/>
        <dbReference type="ChEBI" id="CHEBI:15377"/>
        <dbReference type="ChEBI" id="CHEBI:15378"/>
        <dbReference type="ChEBI" id="CHEBI:16301"/>
        <dbReference type="ChEBI" id="CHEBI:28938"/>
        <dbReference type="ChEBI" id="CHEBI:29033"/>
        <dbReference type="ChEBI" id="CHEBI:29034"/>
        <dbReference type="EC" id="1.7.2.2"/>
    </reaction>
</comment>
<keyword evidence="8" id="KW-0560">Oxidoreductase</keyword>
<evidence type="ECO:0000256" key="10">
    <source>
        <dbReference type="ARBA" id="ARBA00049131"/>
    </source>
</evidence>
<evidence type="ECO:0000313" key="12">
    <source>
        <dbReference type="Proteomes" id="UP000184171"/>
    </source>
</evidence>
<proteinExistence type="inferred from homology"/>
<keyword evidence="6" id="KW-0732">Signal</keyword>
<evidence type="ECO:0000256" key="2">
    <source>
        <dbReference type="ARBA" id="ARBA00009288"/>
    </source>
</evidence>
<dbReference type="Pfam" id="PF02335">
    <property type="entry name" value="Cytochrom_C552"/>
    <property type="match status" value="1"/>
</dbReference>
<sequence>MKRSTLVTGLCVIVMVPMLLLAVSIKENKAEQAQINATPQIKKFEPRSAEWGKYYPRQFDSYMQTKKSDDIKDVLKDNPAQIVMWAGYGFSKDYNAPRGHYYILEDNINTLRTGAPVDKKTGPMPTACWTCKSPDVPRLIDKMGENDFYTGKWARHGGEIVNPVGCADCHDNETMKLTVTRDYIKRALDAEGSMPFADATHQDMRTLVCVQCHSEYYFKKTKWTDDAGQEQTAAVVTFPWNNGFSAEDIEQYYDERNFVDWTHKVSKTPMLKAQHPGFETFITGAHGKAGLACADCHMPYVREGGVKYSNHNVGSPLKDIANTCLNCHSGTEAEFKKTVEDKLARKDELHLKATQVIARAHLEAGKAIELGATDEEMKAAQTDIRHAQWRWDYSIAAHGSFFHAPEETLRVLGSAIEKGQEARIKLRTLLAKYGAADFEAPDFSTKEQAQAVIGLPFDKLVDEKNEFLKGLKQEWFQEGLEKGIYDPKSREGMVLKVSYPTN</sequence>
<dbReference type="SUPFAM" id="SSF48695">
    <property type="entry name" value="Multiheme cytochromes"/>
    <property type="match status" value="1"/>
</dbReference>
<dbReference type="InterPro" id="IPR036280">
    <property type="entry name" value="Multihaem_cyt_sf"/>
</dbReference>
<dbReference type="InterPro" id="IPR003321">
    <property type="entry name" value="Cyt_c552"/>
</dbReference>
<evidence type="ECO:0000256" key="6">
    <source>
        <dbReference type="ARBA" id="ARBA00022729"/>
    </source>
</evidence>
<organism evidence="11 12">
    <name type="scientific">Malonomonas rubra DSM 5091</name>
    <dbReference type="NCBI Taxonomy" id="1122189"/>
    <lineage>
        <taxon>Bacteria</taxon>
        <taxon>Pseudomonadati</taxon>
        <taxon>Thermodesulfobacteriota</taxon>
        <taxon>Desulfuromonadia</taxon>
        <taxon>Desulfuromonadales</taxon>
        <taxon>Geopsychrobacteraceae</taxon>
        <taxon>Malonomonas</taxon>
    </lineage>
</organism>
<evidence type="ECO:0000256" key="7">
    <source>
        <dbReference type="ARBA" id="ARBA00022837"/>
    </source>
</evidence>
<keyword evidence="4" id="KW-0349">Heme</keyword>
<dbReference type="GO" id="GO:0046872">
    <property type="term" value="F:metal ion binding"/>
    <property type="evidence" value="ECO:0007669"/>
    <property type="project" value="UniProtKB-KW"/>
</dbReference>
<dbReference type="GO" id="GO:0030288">
    <property type="term" value="C:outer membrane-bounded periplasmic space"/>
    <property type="evidence" value="ECO:0007669"/>
    <property type="project" value="TreeGrafter"/>
</dbReference>
<dbReference type="EMBL" id="FQZT01000005">
    <property type="protein sequence ID" value="SHJ15863.1"/>
    <property type="molecule type" value="Genomic_DNA"/>
</dbReference>
<evidence type="ECO:0000256" key="9">
    <source>
        <dbReference type="ARBA" id="ARBA00023004"/>
    </source>
</evidence>
<evidence type="ECO:0000256" key="3">
    <source>
        <dbReference type="ARBA" id="ARBA00011887"/>
    </source>
</evidence>
<name>A0A1M6H0W9_MALRU</name>
<dbReference type="Proteomes" id="UP000184171">
    <property type="component" value="Unassembled WGS sequence"/>
</dbReference>
<dbReference type="AlphaFoldDB" id="A0A1M6H0W9"/>
<dbReference type="GO" id="GO:0020037">
    <property type="term" value="F:heme binding"/>
    <property type="evidence" value="ECO:0007669"/>
    <property type="project" value="TreeGrafter"/>
</dbReference>
<comment type="similarity">
    <text evidence="2">Belongs to the cytochrome c-552 family.</text>
</comment>
<evidence type="ECO:0000256" key="5">
    <source>
        <dbReference type="ARBA" id="ARBA00022723"/>
    </source>
</evidence>
<dbReference type="GO" id="GO:0019645">
    <property type="term" value="P:anaerobic electron transport chain"/>
    <property type="evidence" value="ECO:0007669"/>
    <property type="project" value="TreeGrafter"/>
</dbReference>
<dbReference type="GO" id="GO:0042279">
    <property type="term" value="F:nitrite reductase (cytochrome, ammonia-forming) activity"/>
    <property type="evidence" value="ECO:0007669"/>
    <property type="project" value="UniProtKB-EC"/>
</dbReference>
<dbReference type="Gene3D" id="1.10.1130.10">
    <property type="entry name" value="Flavocytochrome C3, Chain A"/>
    <property type="match status" value="1"/>
</dbReference>
<dbReference type="PANTHER" id="PTHR30633:SF0">
    <property type="entry name" value="CYTOCHROME C-552"/>
    <property type="match status" value="1"/>
</dbReference>
<gene>
    <name evidence="11" type="ORF">SAMN02745165_01645</name>
</gene>
<dbReference type="Gene3D" id="1.20.140.10">
    <property type="entry name" value="Butyryl-CoA Dehydrogenase, subunit A, domain 3"/>
    <property type="match status" value="1"/>
</dbReference>
<evidence type="ECO:0000256" key="1">
    <source>
        <dbReference type="ARBA" id="ARBA00004196"/>
    </source>
</evidence>
<keyword evidence="7" id="KW-0106">Calcium</keyword>
<dbReference type="RefSeq" id="WP_072907738.1">
    <property type="nucleotide sequence ID" value="NZ_FQZT01000005.1"/>
</dbReference>
<dbReference type="PANTHER" id="PTHR30633">
    <property type="entry name" value="CYTOCHROME C-552 RESPIRATORY NITRITE REDUCTASE"/>
    <property type="match status" value="1"/>
</dbReference>
<dbReference type="NCBIfam" id="NF008339">
    <property type="entry name" value="PRK11125.1"/>
    <property type="match status" value="1"/>
</dbReference>
<keyword evidence="5" id="KW-0479">Metal-binding</keyword>